<evidence type="ECO:0000313" key="6">
    <source>
        <dbReference type="Proteomes" id="UP000324800"/>
    </source>
</evidence>
<dbReference type="GO" id="GO:0005524">
    <property type="term" value="F:ATP binding"/>
    <property type="evidence" value="ECO:0007669"/>
    <property type="project" value="UniProtKB-KW"/>
</dbReference>
<comment type="caution">
    <text evidence="5">The sequence shown here is derived from an EMBL/GenBank/DDBJ whole genome shotgun (WGS) entry which is preliminary data.</text>
</comment>
<dbReference type="GO" id="GO:0004674">
    <property type="term" value="F:protein serine/threonine kinase activity"/>
    <property type="evidence" value="ECO:0007669"/>
    <property type="project" value="TreeGrafter"/>
</dbReference>
<gene>
    <name evidence="5" type="ORF">EZS28_049952</name>
</gene>
<proteinExistence type="predicted"/>
<dbReference type="InterPro" id="IPR050629">
    <property type="entry name" value="STE20/SPS1-PAK"/>
</dbReference>
<keyword evidence="3" id="KW-0732">Signal</keyword>
<keyword evidence="2" id="KW-0067">ATP-binding</keyword>
<dbReference type="AlphaFoldDB" id="A0A5J4TA03"/>
<dbReference type="Gene3D" id="1.10.510.10">
    <property type="entry name" value="Transferase(Phosphotransferase) domain 1"/>
    <property type="match status" value="1"/>
</dbReference>
<organism evidence="5 6">
    <name type="scientific">Streblomastix strix</name>
    <dbReference type="NCBI Taxonomy" id="222440"/>
    <lineage>
        <taxon>Eukaryota</taxon>
        <taxon>Metamonada</taxon>
        <taxon>Preaxostyla</taxon>
        <taxon>Oxymonadida</taxon>
        <taxon>Streblomastigidae</taxon>
        <taxon>Streblomastix</taxon>
    </lineage>
</organism>
<dbReference type="EMBL" id="SNRW01036161">
    <property type="protein sequence ID" value="KAA6354521.1"/>
    <property type="molecule type" value="Genomic_DNA"/>
</dbReference>
<dbReference type="PANTHER" id="PTHR48012">
    <property type="entry name" value="STERILE20-LIKE KINASE, ISOFORM B-RELATED"/>
    <property type="match status" value="1"/>
</dbReference>
<protein>
    <recommendedName>
        <fullName evidence="4">Protein kinase domain-containing protein</fullName>
    </recommendedName>
</protein>
<evidence type="ECO:0000259" key="4">
    <source>
        <dbReference type="PROSITE" id="PS50011"/>
    </source>
</evidence>
<dbReference type="SUPFAM" id="SSF56112">
    <property type="entry name" value="Protein kinase-like (PK-like)"/>
    <property type="match status" value="1"/>
</dbReference>
<evidence type="ECO:0000313" key="5">
    <source>
        <dbReference type="EMBL" id="KAA6354521.1"/>
    </source>
</evidence>
<evidence type="ECO:0000256" key="1">
    <source>
        <dbReference type="ARBA" id="ARBA00022741"/>
    </source>
</evidence>
<dbReference type="PROSITE" id="PS00108">
    <property type="entry name" value="PROTEIN_KINASE_ST"/>
    <property type="match status" value="1"/>
</dbReference>
<dbReference type="GO" id="GO:0005737">
    <property type="term" value="C:cytoplasm"/>
    <property type="evidence" value="ECO:0007669"/>
    <property type="project" value="TreeGrafter"/>
</dbReference>
<name>A0A5J4TA03_9EUKA</name>
<dbReference type="Pfam" id="PF00069">
    <property type="entry name" value="Pkinase"/>
    <property type="match status" value="1"/>
</dbReference>
<dbReference type="OrthoDB" id="774951at2759"/>
<dbReference type="InterPro" id="IPR011009">
    <property type="entry name" value="Kinase-like_dom_sf"/>
</dbReference>
<dbReference type="SMART" id="SM00220">
    <property type="entry name" value="S_TKc"/>
    <property type="match status" value="1"/>
</dbReference>
<feature type="domain" description="Protein kinase" evidence="4">
    <location>
        <begin position="1"/>
        <end position="174"/>
    </location>
</feature>
<dbReference type="InterPro" id="IPR000719">
    <property type="entry name" value="Prot_kinase_dom"/>
</dbReference>
<feature type="chain" id="PRO_5023882970" description="Protein kinase domain-containing protein" evidence="3">
    <location>
        <begin position="21"/>
        <end position="174"/>
    </location>
</feature>
<evidence type="ECO:0000256" key="3">
    <source>
        <dbReference type="SAM" id="SignalP"/>
    </source>
</evidence>
<dbReference type="InterPro" id="IPR008271">
    <property type="entry name" value="Ser/Thr_kinase_AS"/>
</dbReference>
<evidence type="ECO:0000256" key="2">
    <source>
        <dbReference type="ARBA" id="ARBA00022840"/>
    </source>
</evidence>
<reference evidence="5 6" key="1">
    <citation type="submission" date="2019-03" db="EMBL/GenBank/DDBJ databases">
        <title>Single cell metagenomics reveals metabolic interactions within the superorganism composed of flagellate Streblomastix strix and complex community of Bacteroidetes bacteria on its surface.</title>
        <authorList>
            <person name="Treitli S.C."/>
            <person name="Kolisko M."/>
            <person name="Husnik F."/>
            <person name="Keeling P."/>
            <person name="Hampl V."/>
        </authorList>
    </citation>
    <scope>NUCLEOTIDE SEQUENCE [LARGE SCALE GENOMIC DNA]</scope>
    <source>
        <strain evidence="5">ST1C</strain>
    </source>
</reference>
<keyword evidence="1" id="KW-0547">Nucleotide-binding</keyword>
<dbReference type="PROSITE" id="PS50011">
    <property type="entry name" value="PROTEIN_KINASE_DOM"/>
    <property type="match status" value="1"/>
</dbReference>
<sequence>MEGAMHIFLSINIFCIFFSAQRVYLSYNNELGIIAAKVMRLEKFDEREWDAAGKLNQPQYQCPFIMKYLRARAFQTDAVILMEYANAKSLDSIVKDKTKNLSSGTYRALSKQILEGMRFVHAAGLIHRDIKAENIMMHSSNGSIKVKIADFGLAKVISEAQMAVTALGTPFNMV</sequence>
<feature type="signal peptide" evidence="3">
    <location>
        <begin position="1"/>
        <end position="20"/>
    </location>
</feature>
<dbReference type="Proteomes" id="UP000324800">
    <property type="component" value="Unassembled WGS sequence"/>
</dbReference>
<accession>A0A5J4TA03</accession>